<dbReference type="GO" id="GO:0016020">
    <property type="term" value="C:membrane"/>
    <property type="evidence" value="ECO:0007669"/>
    <property type="project" value="InterPro"/>
</dbReference>
<evidence type="ECO:0000313" key="5">
    <source>
        <dbReference type="Proteomes" id="UP000434957"/>
    </source>
</evidence>
<evidence type="ECO:0000259" key="3">
    <source>
        <dbReference type="Pfam" id="PF06422"/>
    </source>
</evidence>
<dbReference type="InterPro" id="IPR010929">
    <property type="entry name" value="PDR_CDR_ABC"/>
</dbReference>
<keyword evidence="2" id="KW-1133">Transmembrane helix</keyword>
<evidence type="ECO:0000256" key="2">
    <source>
        <dbReference type="SAM" id="Phobius"/>
    </source>
</evidence>
<protein>
    <recommendedName>
        <fullName evidence="3">CDR ABC transporter domain-containing protein</fullName>
    </recommendedName>
</protein>
<dbReference type="Proteomes" id="UP000434957">
    <property type="component" value="Unassembled WGS sequence"/>
</dbReference>
<keyword evidence="2" id="KW-0812">Transmembrane</keyword>
<dbReference type="AlphaFoldDB" id="A0A6A4AXG7"/>
<organism evidence="4 5">
    <name type="scientific">Phytophthora rubi</name>
    <dbReference type="NCBI Taxonomy" id="129364"/>
    <lineage>
        <taxon>Eukaryota</taxon>
        <taxon>Sar</taxon>
        <taxon>Stramenopiles</taxon>
        <taxon>Oomycota</taxon>
        <taxon>Peronosporomycetes</taxon>
        <taxon>Peronosporales</taxon>
        <taxon>Peronosporaceae</taxon>
        <taxon>Phytophthora</taxon>
    </lineage>
</organism>
<dbReference type="EMBL" id="QXFT01008927">
    <property type="protein sequence ID" value="KAE9263501.1"/>
    <property type="molecule type" value="Genomic_DNA"/>
</dbReference>
<feature type="transmembrane region" description="Helical" evidence="2">
    <location>
        <begin position="12"/>
        <end position="31"/>
    </location>
</feature>
<evidence type="ECO:0000313" key="4">
    <source>
        <dbReference type="EMBL" id="KAE9263501.1"/>
    </source>
</evidence>
<sequence>MKHSELWKNFGFVLGWVVVTRLLTLLALRFANHQKK</sequence>
<keyword evidence="5" id="KW-1185">Reference proteome</keyword>
<reference evidence="4 5" key="1">
    <citation type="submission" date="2018-08" db="EMBL/GenBank/DDBJ databases">
        <title>Genomic investigation of the strawberry pathogen Phytophthora fragariae indicates pathogenicity is determined by transcriptional variation in three key races.</title>
        <authorList>
            <person name="Adams T.M."/>
            <person name="Armitage A.D."/>
            <person name="Sobczyk M.K."/>
            <person name="Bates H.J."/>
            <person name="Dunwell J.M."/>
            <person name="Nellist C.F."/>
            <person name="Harrison R.J."/>
        </authorList>
    </citation>
    <scope>NUCLEOTIDE SEQUENCE [LARGE SCALE GENOMIC DNA]</scope>
    <source>
        <strain evidence="4 5">SCRP333</strain>
    </source>
</reference>
<dbReference type="GO" id="GO:0005524">
    <property type="term" value="F:ATP binding"/>
    <property type="evidence" value="ECO:0007669"/>
    <property type="project" value="InterPro"/>
</dbReference>
<keyword evidence="2" id="KW-0472">Membrane</keyword>
<feature type="domain" description="CDR ABC transporter" evidence="3">
    <location>
        <begin position="2"/>
        <end position="35"/>
    </location>
</feature>
<dbReference type="Pfam" id="PF06422">
    <property type="entry name" value="PDR_CDR"/>
    <property type="match status" value="1"/>
</dbReference>
<name>A0A6A4AXG7_9STRA</name>
<keyword evidence="1" id="KW-0813">Transport</keyword>
<gene>
    <name evidence="4" type="ORF">PR003_g33136</name>
</gene>
<dbReference type="GO" id="GO:0042626">
    <property type="term" value="F:ATPase-coupled transmembrane transporter activity"/>
    <property type="evidence" value="ECO:0007669"/>
    <property type="project" value="InterPro"/>
</dbReference>
<evidence type="ECO:0000256" key="1">
    <source>
        <dbReference type="ARBA" id="ARBA00022448"/>
    </source>
</evidence>
<proteinExistence type="predicted"/>
<accession>A0A6A4AXG7</accession>
<comment type="caution">
    <text evidence="4">The sequence shown here is derived from an EMBL/GenBank/DDBJ whole genome shotgun (WGS) entry which is preliminary data.</text>
</comment>